<evidence type="ECO:0000313" key="7">
    <source>
        <dbReference type="Proteomes" id="UP000095284"/>
    </source>
</evidence>
<dbReference type="Proteomes" id="UP000095284">
    <property type="component" value="Unplaced"/>
</dbReference>
<feature type="domain" description="Cyclin-like" evidence="4">
    <location>
        <begin position="164"/>
        <end position="245"/>
    </location>
</feature>
<dbReference type="CDD" id="cd20514">
    <property type="entry name" value="CYCLIN_CCNC_rpt2"/>
    <property type="match status" value="1"/>
</dbReference>
<proteinExistence type="inferred from homology"/>
<dbReference type="InterPro" id="IPR043198">
    <property type="entry name" value="Cyclin/Ssn8"/>
</dbReference>
<dbReference type="Pfam" id="PF00134">
    <property type="entry name" value="Cyclin_N"/>
    <property type="match status" value="1"/>
</dbReference>
<gene>
    <name evidence="5" type="ORF">BXYJ_LOCUS13632</name>
</gene>
<evidence type="ECO:0000259" key="4">
    <source>
        <dbReference type="SMART" id="SM00385"/>
    </source>
</evidence>
<dbReference type="SUPFAM" id="SSF47954">
    <property type="entry name" value="Cyclin-like"/>
    <property type="match status" value="2"/>
</dbReference>
<evidence type="ECO:0000256" key="2">
    <source>
        <dbReference type="ARBA" id="ARBA00023127"/>
    </source>
</evidence>
<dbReference type="OrthoDB" id="10266018at2759"/>
<dbReference type="InterPro" id="IPR006671">
    <property type="entry name" value="Cyclin_N"/>
</dbReference>
<reference evidence="9" key="1">
    <citation type="submission" date="2016-11" db="UniProtKB">
        <authorList>
            <consortium name="WormBaseParasite"/>
        </authorList>
    </citation>
    <scope>IDENTIFICATION</scope>
</reference>
<dbReference type="WBParaSite" id="BXY_0080600.1">
    <property type="protein sequence ID" value="BXY_0080600.1"/>
    <property type="gene ID" value="BXY_0080600"/>
</dbReference>
<dbReference type="CDD" id="cd20513">
    <property type="entry name" value="CYCLIN_CCNC_rpt1"/>
    <property type="match status" value="1"/>
</dbReference>
<keyword evidence="8" id="KW-1185">Reference proteome</keyword>
<evidence type="ECO:0000256" key="3">
    <source>
        <dbReference type="RuleBase" id="RU000383"/>
    </source>
</evidence>
<dbReference type="Gene3D" id="1.10.472.10">
    <property type="entry name" value="Cyclin-like"/>
    <property type="match status" value="2"/>
</dbReference>
<evidence type="ECO:0000313" key="6">
    <source>
        <dbReference type="EMBL" id="CAG9128786.1"/>
    </source>
</evidence>
<dbReference type="InterPro" id="IPR031658">
    <property type="entry name" value="Cyclin_C_2"/>
</dbReference>
<dbReference type="EMBL" id="CAJFDI010000006">
    <property type="protein sequence ID" value="CAD5233541.1"/>
    <property type="molecule type" value="Genomic_DNA"/>
</dbReference>
<dbReference type="Proteomes" id="UP000659654">
    <property type="component" value="Unassembled WGS sequence"/>
</dbReference>
<dbReference type="GO" id="GO:0016538">
    <property type="term" value="F:cyclin-dependent protein serine/threonine kinase regulator activity"/>
    <property type="evidence" value="ECO:0007669"/>
    <property type="project" value="InterPro"/>
</dbReference>
<feature type="domain" description="Cyclin-like" evidence="4">
    <location>
        <begin position="47"/>
        <end position="154"/>
    </location>
</feature>
<dbReference type="SMR" id="A0A1I7RJC4"/>
<evidence type="ECO:0000313" key="9">
    <source>
        <dbReference type="WBParaSite" id="BXY_0080600.1"/>
    </source>
</evidence>
<accession>A0A1I7RJC4</accession>
<evidence type="ECO:0000256" key="1">
    <source>
        <dbReference type="ARBA" id="ARBA00008638"/>
    </source>
</evidence>
<dbReference type="InterPro" id="IPR036915">
    <property type="entry name" value="Cyclin-like_sf"/>
</dbReference>
<dbReference type="GO" id="GO:0006357">
    <property type="term" value="P:regulation of transcription by RNA polymerase II"/>
    <property type="evidence" value="ECO:0007669"/>
    <property type="project" value="InterPro"/>
</dbReference>
<comment type="similarity">
    <text evidence="1">Belongs to the cyclin family. Cyclin C subfamily.</text>
</comment>
<dbReference type="eggNOG" id="KOG0794">
    <property type="taxonomic scope" value="Eukaryota"/>
</dbReference>
<dbReference type="Pfam" id="PF16899">
    <property type="entry name" value="Cyclin_C_2"/>
    <property type="match status" value="1"/>
</dbReference>
<dbReference type="PIRSF" id="PIRSF028758">
    <property type="entry name" value="Cyclin, C/H/G types"/>
    <property type="match status" value="1"/>
</dbReference>
<dbReference type="AlphaFoldDB" id="A0A1I7RJC4"/>
<evidence type="ECO:0000313" key="8">
    <source>
        <dbReference type="Proteomes" id="UP000659654"/>
    </source>
</evidence>
<evidence type="ECO:0000313" key="5">
    <source>
        <dbReference type="EMBL" id="CAD5233541.1"/>
    </source>
</evidence>
<keyword evidence="2 3" id="KW-0195">Cyclin</keyword>
<name>A0A1I7RJC4_BURXY</name>
<dbReference type="InterPro" id="IPR013763">
    <property type="entry name" value="Cyclin-like_dom"/>
</dbReference>
<protein>
    <submittedName>
        <fullName evidence="5">(pine wood nematode) hypothetical protein</fullName>
    </submittedName>
</protein>
<reference evidence="6" key="2">
    <citation type="submission" date="2020-08" db="EMBL/GenBank/DDBJ databases">
        <authorList>
            <person name="Kikuchi T."/>
        </authorList>
    </citation>
    <scope>NUCLEOTIDE SEQUENCE</scope>
    <source>
        <strain evidence="5">Ka4C1</strain>
    </source>
</reference>
<dbReference type="PANTHER" id="PTHR10026">
    <property type="entry name" value="CYCLIN"/>
    <property type="match status" value="1"/>
</dbReference>
<dbReference type="EMBL" id="CAJFCV020000006">
    <property type="protein sequence ID" value="CAG9128786.1"/>
    <property type="molecule type" value="Genomic_DNA"/>
</dbReference>
<dbReference type="Proteomes" id="UP000582659">
    <property type="component" value="Unassembled WGS sequence"/>
</dbReference>
<organism evidence="7 9">
    <name type="scientific">Bursaphelenchus xylophilus</name>
    <name type="common">Pinewood nematode worm</name>
    <name type="synonym">Aphelenchoides xylophilus</name>
    <dbReference type="NCBI Taxonomy" id="6326"/>
    <lineage>
        <taxon>Eukaryota</taxon>
        <taxon>Metazoa</taxon>
        <taxon>Ecdysozoa</taxon>
        <taxon>Nematoda</taxon>
        <taxon>Chromadorea</taxon>
        <taxon>Rhabditida</taxon>
        <taxon>Tylenchina</taxon>
        <taxon>Tylenchomorpha</taxon>
        <taxon>Aphelenchoidea</taxon>
        <taxon>Aphelenchoididae</taxon>
        <taxon>Bursaphelenchus</taxon>
    </lineage>
</organism>
<dbReference type="SMART" id="SM00385">
    <property type="entry name" value="CYCLIN"/>
    <property type="match status" value="2"/>
</dbReference>
<sequence>MAGNFWKSSHSQQWVLEKSDLLRDRADDLKAFNSEDDYQKVMMYFINLIHQVGRNIDGRIRQHAIATACTYFRRFYARRSFKDMDPFCLAVTCLVFATKVDEFGMIGVTKTIGTLQSLLQKYPQLEKYAIQKHHVEEAEFILSEIMDCCLIIYHPYRPLNVFVQDMKAFGIAEKFVDTMYQDAWRIINDSLRTDAGLLFPPHTIALAAIMTAALFSRRDNELVDWLAYLNIDYEKVFECQQTLLAYYRLEKTYKEKDVVEELVLKKMPKPSAVKPKEKMEIGDI</sequence>